<dbReference type="EMBL" id="VAHF01000013">
    <property type="protein sequence ID" value="TXG47677.1"/>
    <property type="molecule type" value="Genomic_DNA"/>
</dbReference>
<dbReference type="InterPro" id="IPR001878">
    <property type="entry name" value="Znf_CCHC"/>
</dbReference>
<protein>
    <recommendedName>
        <fullName evidence="3">CCHC-type domain-containing protein</fullName>
    </recommendedName>
</protein>
<reference evidence="5" key="1">
    <citation type="journal article" date="2019" name="Gigascience">
        <title>De novo genome assembly of the endangered Acer yangbiense, a plant species with extremely small populations endemic to Yunnan Province, China.</title>
        <authorList>
            <person name="Yang J."/>
            <person name="Wariss H.M."/>
            <person name="Tao L."/>
            <person name="Zhang R."/>
            <person name="Yun Q."/>
            <person name="Hollingsworth P."/>
            <person name="Dao Z."/>
            <person name="Luo G."/>
            <person name="Guo H."/>
            <person name="Ma Y."/>
            <person name="Sun W."/>
        </authorList>
    </citation>
    <scope>NUCLEOTIDE SEQUENCE [LARGE SCALE GENOMIC DNA]</scope>
    <source>
        <strain evidence="5">cv. Malutang</strain>
    </source>
</reference>
<dbReference type="SMART" id="SM00343">
    <property type="entry name" value="ZnF_C2HC"/>
    <property type="match status" value="1"/>
</dbReference>
<dbReference type="OrthoDB" id="8065825at2759"/>
<keyword evidence="1" id="KW-0862">Zinc</keyword>
<dbReference type="GO" id="GO:0003676">
    <property type="term" value="F:nucleic acid binding"/>
    <property type="evidence" value="ECO:0007669"/>
    <property type="project" value="InterPro"/>
</dbReference>
<evidence type="ECO:0000256" key="1">
    <source>
        <dbReference type="PROSITE-ProRule" id="PRU00047"/>
    </source>
</evidence>
<dbReference type="Pfam" id="PF14223">
    <property type="entry name" value="Retrotran_gag_2"/>
    <property type="match status" value="1"/>
</dbReference>
<keyword evidence="1" id="KW-0479">Metal-binding</keyword>
<evidence type="ECO:0000313" key="5">
    <source>
        <dbReference type="Proteomes" id="UP000323000"/>
    </source>
</evidence>
<organism evidence="4 5">
    <name type="scientific">Acer yangbiense</name>
    <dbReference type="NCBI Taxonomy" id="1000413"/>
    <lineage>
        <taxon>Eukaryota</taxon>
        <taxon>Viridiplantae</taxon>
        <taxon>Streptophyta</taxon>
        <taxon>Embryophyta</taxon>
        <taxon>Tracheophyta</taxon>
        <taxon>Spermatophyta</taxon>
        <taxon>Magnoliopsida</taxon>
        <taxon>eudicotyledons</taxon>
        <taxon>Gunneridae</taxon>
        <taxon>Pentapetalae</taxon>
        <taxon>rosids</taxon>
        <taxon>malvids</taxon>
        <taxon>Sapindales</taxon>
        <taxon>Sapindaceae</taxon>
        <taxon>Hippocastanoideae</taxon>
        <taxon>Acereae</taxon>
        <taxon>Acer</taxon>
    </lineage>
</organism>
<evidence type="ECO:0000259" key="3">
    <source>
        <dbReference type="PROSITE" id="PS50158"/>
    </source>
</evidence>
<dbReference type="Proteomes" id="UP000323000">
    <property type="component" value="Chromosome 13"/>
</dbReference>
<feature type="region of interest" description="Disordered" evidence="2">
    <location>
        <begin position="189"/>
        <end position="229"/>
    </location>
</feature>
<proteinExistence type="predicted"/>
<keyword evidence="1" id="KW-0863">Zinc-finger</keyword>
<comment type="caution">
    <text evidence="4">The sequence shown here is derived from an EMBL/GenBank/DDBJ whole genome shotgun (WGS) entry which is preliminary data.</text>
</comment>
<dbReference type="Gene3D" id="4.10.60.10">
    <property type="entry name" value="Zinc finger, CCHC-type"/>
    <property type="match status" value="1"/>
</dbReference>
<accession>A0A5C7GT64</accession>
<dbReference type="Pfam" id="PF00098">
    <property type="entry name" value="zf-CCHC"/>
    <property type="match status" value="1"/>
</dbReference>
<evidence type="ECO:0000313" key="4">
    <source>
        <dbReference type="EMBL" id="TXG47677.1"/>
    </source>
</evidence>
<dbReference type="PANTHER" id="PTHR47481:SF14">
    <property type="entry name" value="RETROTRANSPOSON COPIA-LIKE N-TERMINAL DOMAIN-CONTAINING PROTEIN"/>
    <property type="match status" value="1"/>
</dbReference>
<dbReference type="SUPFAM" id="SSF57756">
    <property type="entry name" value="Retrovirus zinc finger-like domains"/>
    <property type="match status" value="1"/>
</dbReference>
<sequence length="268" mass="30965">MSTKFEVEKFTSSNDFGLWKMKMKAVLVKEGLAAALEGEDKLHESMDAVEKKKLLEKAYSSLILGLGDKVLREVKKEKSTAAIWTKLESLYMSKAVPNSFHLKQQFFGFTMDERKSIADNMYDFKKLIQDLESLSIKIEDEDQAVILLNPLPKSYANFVDTLKYGRQTLKLEEIGVAINSKDVENMISGKSDDDGLMVRGRPDKRQWKRNNTGNNKSRSKSKPRPKRCYHCHKEGHFRRDCPERKNKNKNLKMVMLMLLLKDMKVQMC</sequence>
<dbReference type="PANTHER" id="PTHR47481">
    <property type="match status" value="1"/>
</dbReference>
<dbReference type="AlphaFoldDB" id="A0A5C7GT64"/>
<dbReference type="GO" id="GO:0008270">
    <property type="term" value="F:zinc ion binding"/>
    <property type="evidence" value="ECO:0007669"/>
    <property type="project" value="UniProtKB-KW"/>
</dbReference>
<feature type="domain" description="CCHC-type" evidence="3">
    <location>
        <begin position="227"/>
        <end position="243"/>
    </location>
</feature>
<feature type="compositionally biased region" description="Basic residues" evidence="2">
    <location>
        <begin position="217"/>
        <end position="229"/>
    </location>
</feature>
<name>A0A5C7GT64_9ROSI</name>
<keyword evidence="5" id="KW-1185">Reference proteome</keyword>
<evidence type="ECO:0000256" key="2">
    <source>
        <dbReference type="SAM" id="MobiDB-lite"/>
    </source>
</evidence>
<dbReference type="InterPro" id="IPR036875">
    <property type="entry name" value="Znf_CCHC_sf"/>
</dbReference>
<dbReference type="PROSITE" id="PS50158">
    <property type="entry name" value="ZF_CCHC"/>
    <property type="match status" value="1"/>
</dbReference>
<gene>
    <name evidence="4" type="ORF">EZV62_026971</name>
</gene>